<dbReference type="AlphaFoldDB" id="A0A4Z1SSL9"/>
<organism evidence="1 2">
    <name type="scientific">Giardia muris</name>
    <dbReference type="NCBI Taxonomy" id="5742"/>
    <lineage>
        <taxon>Eukaryota</taxon>
        <taxon>Metamonada</taxon>
        <taxon>Diplomonadida</taxon>
        <taxon>Hexamitidae</taxon>
        <taxon>Giardiinae</taxon>
        <taxon>Giardia</taxon>
    </lineage>
</organism>
<keyword evidence="2" id="KW-1185">Reference proteome</keyword>
<reference evidence="1 2" key="1">
    <citation type="submission" date="2019-05" db="EMBL/GenBank/DDBJ databases">
        <title>The compact genome of Giardia muris reveals important steps in the evolution of intestinal protozoan parasites.</title>
        <authorList>
            <person name="Xu F."/>
            <person name="Jimenez-Gonzalez A."/>
            <person name="Einarsson E."/>
            <person name="Astvaldsson A."/>
            <person name="Peirasmaki D."/>
            <person name="Eckmann L."/>
            <person name="Andersson J.O."/>
            <person name="Svard S.G."/>
            <person name="Jerlstrom-Hultqvist J."/>
        </authorList>
    </citation>
    <scope>NUCLEOTIDE SEQUENCE [LARGE SCALE GENOMIC DNA]</scope>
    <source>
        <strain evidence="1 2">Roberts-Thomson</strain>
    </source>
</reference>
<protein>
    <submittedName>
        <fullName evidence="1">Uncharacterized protein</fullName>
    </submittedName>
</protein>
<accession>A0A4Z1SSL9</accession>
<proteinExistence type="predicted"/>
<dbReference type="OrthoDB" id="10258046at2759"/>
<comment type="caution">
    <text evidence="1">The sequence shown here is derived from an EMBL/GenBank/DDBJ whole genome shotgun (WGS) entry which is preliminary data.</text>
</comment>
<gene>
    <name evidence="1" type="ORF">GMRT_15335</name>
</gene>
<evidence type="ECO:0000313" key="2">
    <source>
        <dbReference type="Proteomes" id="UP000315496"/>
    </source>
</evidence>
<name>A0A4Z1SSL9_GIAMU</name>
<dbReference type="Proteomes" id="UP000315496">
    <property type="component" value="Chromosome 2"/>
</dbReference>
<dbReference type="VEuPathDB" id="GiardiaDB:GMRT_15335"/>
<sequence length="204" mass="23124">MRLSEVFAEADGFSMRTHAPDVAWLMARQVLVSDFAEFMREYIYVVVASGFRGAVAATLTDRLHACLDFEAGVIKESMESIFKNKAKTLAITKTFYSLKDNYEDASKEWRVPADLQALPFIGPTTCWHLARNIGLQSSVKPDLHMKRLFNRLFKRSDASFIQERIVELAKALGQPPGVVDFKLWVYLSHEGKVKDCCNGGQRLR</sequence>
<evidence type="ECO:0000313" key="1">
    <source>
        <dbReference type="EMBL" id="TNJ28916.1"/>
    </source>
</evidence>
<dbReference type="EMBL" id="VDLU01000002">
    <property type="protein sequence ID" value="TNJ28916.1"/>
    <property type="molecule type" value="Genomic_DNA"/>
</dbReference>